<sequence length="809" mass="92773">MQGTSLTKQEQECKLYDEFDKFTYKKEESLHECYLRFTLLLNDINIYKMPLEQFQVNTKFLNTLPDEWSKFVTDVKLVKDLHTTNVDQLHAYLQQHERHANEVRLMHEHSGLIVPVFQKGDDPIDAINHMMSFLTAVVTSRYPTTNNQLRTSSNPRQQATIYDGKVTMQPVQGRQTTYAARTMRKYTPGVSGSNTGKQRTVIYYNCKGEGHIAKQCTKPKRKRDETWFNNKVLLTVINHNAAYQADDLDAYDSDCDELNSAKIALMANLSRNGSDALTEETVQNSNSSAQQDALILSMFEQLNTQVMNCTNVNLEYKSANKALTTELDKYKEEVKDLKEMQNVENSFSGSNEQYAEIERLKQTLSEQESKPKLYDGNVILKMDTIVIPNSDETLILCEESPILNNDYNKQFVPQSDLYSEHAYWKATSVTPLDPSPSSTTNKVEVLKELPQVSMVNTSLKELKRHLTGFDQVVKERTTATAITEGTCGFEHTKACFRDEIILFIKELKDIFNNFNQYLVDELADVQNVFYQMEQAVEQHRLESRTFEVKMNQVLSENERLLAQAIDYDIVKTVVNLSVNDGCETVNECQKCLELKTELLNKKDVVDKETYDKLCKNFTTLEKHCITLEADSQLNQEIFQQKNSVLDQNAPSFTQLFELRNVDDSKVKMDMDKIETLNIELEHRVTKLVAENEHLKQTYKQLYDSIKPKRVQSKEQCDALIKQVNIKSGEISDLNAKLQEQGLVLAALKNELRKLKGKALDKEAIETHSVDPKVSKDNVEPITPKLLNKRTAHSSYIKHTQEEALVLSSL</sequence>
<dbReference type="Gene3D" id="4.10.60.10">
    <property type="entry name" value="Zinc finger, CCHC-type"/>
    <property type="match status" value="1"/>
</dbReference>
<feature type="coiled-coil region" evidence="1">
    <location>
        <begin position="313"/>
        <end position="370"/>
    </location>
</feature>
<protein>
    <recommendedName>
        <fullName evidence="4">CCHC-type domain-containing protein</fullName>
    </recommendedName>
</protein>
<reference evidence="2" key="2">
    <citation type="submission" date="2022-01" db="EMBL/GenBank/DDBJ databases">
        <authorList>
            <person name="Yamashiro T."/>
            <person name="Shiraishi A."/>
            <person name="Satake H."/>
            <person name="Nakayama K."/>
        </authorList>
    </citation>
    <scope>NUCLEOTIDE SEQUENCE</scope>
</reference>
<dbReference type="Proteomes" id="UP001151760">
    <property type="component" value="Unassembled WGS sequence"/>
</dbReference>
<keyword evidence="3" id="KW-1185">Reference proteome</keyword>
<evidence type="ECO:0000313" key="2">
    <source>
        <dbReference type="EMBL" id="GJT85339.1"/>
    </source>
</evidence>
<dbReference type="EMBL" id="BQNB010019440">
    <property type="protein sequence ID" value="GJT85339.1"/>
    <property type="molecule type" value="Genomic_DNA"/>
</dbReference>
<name>A0ABQ5HCN3_9ASTR</name>
<proteinExistence type="predicted"/>
<accession>A0ABQ5HCN3</accession>
<feature type="coiled-coil region" evidence="1">
    <location>
        <begin position="730"/>
        <end position="764"/>
    </location>
</feature>
<keyword evidence="1" id="KW-0175">Coiled coil</keyword>
<evidence type="ECO:0000256" key="1">
    <source>
        <dbReference type="SAM" id="Coils"/>
    </source>
</evidence>
<reference evidence="2" key="1">
    <citation type="journal article" date="2022" name="Int. J. Mol. Sci.">
        <title>Draft Genome of Tanacetum Coccineum: Genomic Comparison of Closely Related Tanacetum-Family Plants.</title>
        <authorList>
            <person name="Yamashiro T."/>
            <person name="Shiraishi A."/>
            <person name="Nakayama K."/>
            <person name="Satake H."/>
        </authorList>
    </citation>
    <scope>NUCLEOTIDE SEQUENCE</scope>
</reference>
<gene>
    <name evidence="2" type="ORF">Tco_1067056</name>
</gene>
<evidence type="ECO:0008006" key="4">
    <source>
        <dbReference type="Google" id="ProtNLM"/>
    </source>
</evidence>
<organism evidence="2 3">
    <name type="scientific">Tanacetum coccineum</name>
    <dbReference type="NCBI Taxonomy" id="301880"/>
    <lineage>
        <taxon>Eukaryota</taxon>
        <taxon>Viridiplantae</taxon>
        <taxon>Streptophyta</taxon>
        <taxon>Embryophyta</taxon>
        <taxon>Tracheophyta</taxon>
        <taxon>Spermatophyta</taxon>
        <taxon>Magnoliopsida</taxon>
        <taxon>eudicotyledons</taxon>
        <taxon>Gunneridae</taxon>
        <taxon>Pentapetalae</taxon>
        <taxon>asterids</taxon>
        <taxon>campanulids</taxon>
        <taxon>Asterales</taxon>
        <taxon>Asteraceae</taxon>
        <taxon>Asteroideae</taxon>
        <taxon>Anthemideae</taxon>
        <taxon>Anthemidinae</taxon>
        <taxon>Tanacetum</taxon>
    </lineage>
</organism>
<evidence type="ECO:0000313" key="3">
    <source>
        <dbReference type="Proteomes" id="UP001151760"/>
    </source>
</evidence>
<comment type="caution">
    <text evidence="2">The sequence shown here is derived from an EMBL/GenBank/DDBJ whole genome shotgun (WGS) entry which is preliminary data.</text>
</comment>